<dbReference type="GO" id="GO:0005634">
    <property type="term" value="C:nucleus"/>
    <property type="evidence" value="ECO:0007669"/>
    <property type="project" value="UniProtKB-UniRule"/>
</dbReference>
<dbReference type="PANTHER" id="PTHR48112">
    <property type="entry name" value="HIGH MOBILITY GROUP PROTEIN DSP1"/>
    <property type="match status" value="1"/>
</dbReference>
<keyword evidence="5" id="KW-1185">Reference proteome</keyword>
<dbReference type="CDD" id="cd00084">
    <property type="entry name" value="HMG-box_SF"/>
    <property type="match status" value="1"/>
</dbReference>
<evidence type="ECO:0000313" key="5">
    <source>
        <dbReference type="Proteomes" id="UP001431209"/>
    </source>
</evidence>
<dbReference type="AlphaFoldDB" id="A0AAW2YII9"/>
<evidence type="ECO:0000313" key="4">
    <source>
        <dbReference type="EMBL" id="KAL0476580.1"/>
    </source>
</evidence>
<dbReference type="InterPro" id="IPR009071">
    <property type="entry name" value="HMG_box_dom"/>
</dbReference>
<dbReference type="Proteomes" id="UP001431209">
    <property type="component" value="Unassembled WGS sequence"/>
</dbReference>
<organism evidence="4 5">
    <name type="scientific">Acrasis kona</name>
    <dbReference type="NCBI Taxonomy" id="1008807"/>
    <lineage>
        <taxon>Eukaryota</taxon>
        <taxon>Discoba</taxon>
        <taxon>Heterolobosea</taxon>
        <taxon>Tetramitia</taxon>
        <taxon>Eutetramitia</taxon>
        <taxon>Acrasidae</taxon>
        <taxon>Acrasis</taxon>
    </lineage>
</organism>
<proteinExistence type="predicted"/>
<reference evidence="4 5" key="1">
    <citation type="submission" date="2024-03" db="EMBL/GenBank/DDBJ databases">
        <title>The Acrasis kona genome and developmental transcriptomes reveal deep origins of eukaryotic multicellular pathways.</title>
        <authorList>
            <person name="Sheikh S."/>
            <person name="Fu C.-J."/>
            <person name="Brown M.W."/>
            <person name="Baldauf S.L."/>
        </authorList>
    </citation>
    <scope>NUCLEOTIDE SEQUENCE [LARGE SCALE GENOMIC DNA]</scope>
    <source>
        <strain evidence="4 5">ATCC MYA-3509</strain>
    </source>
</reference>
<evidence type="ECO:0000256" key="2">
    <source>
        <dbReference type="PROSITE-ProRule" id="PRU00267"/>
    </source>
</evidence>
<accession>A0AAW2YII9</accession>
<name>A0AAW2YII9_9EUKA</name>
<feature type="domain" description="HMG box" evidence="3">
    <location>
        <begin position="110"/>
        <end position="178"/>
    </location>
</feature>
<gene>
    <name evidence="4" type="ORF">AKO1_006058</name>
</gene>
<sequence>MIGRMMQVRYYVTSKAIRNTAKKIIEGFQENSDEKKNKKIKRCHHHEVGAPPRPPSAYALYLKANKGENFNFKNLLEAWRNFTEEEKKPYVDMKKELDEARKAYFSEKKVQRPWTDRIFYIKEVFHDVKKANPTLSPTQLMSLIQNNFKALPQEEKAKYKNMMSQSMLKYRMLMNQNKEDSK</sequence>
<feature type="non-terminal residue" evidence="4">
    <location>
        <position position="182"/>
    </location>
</feature>
<dbReference type="EMBL" id="JAOPGA020000059">
    <property type="protein sequence ID" value="KAL0476580.1"/>
    <property type="molecule type" value="Genomic_DNA"/>
</dbReference>
<keyword evidence="1 2" id="KW-0238">DNA-binding</keyword>
<comment type="caution">
    <text evidence="4">The sequence shown here is derived from an EMBL/GenBank/DDBJ whole genome shotgun (WGS) entry which is preliminary data.</text>
</comment>
<evidence type="ECO:0000256" key="1">
    <source>
        <dbReference type="ARBA" id="ARBA00023125"/>
    </source>
</evidence>
<dbReference type="SMART" id="SM00398">
    <property type="entry name" value="HMG"/>
    <property type="match status" value="2"/>
</dbReference>
<dbReference type="GO" id="GO:0003677">
    <property type="term" value="F:DNA binding"/>
    <property type="evidence" value="ECO:0007669"/>
    <property type="project" value="UniProtKB-UniRule"/>
</dbReference>
<feature type="domain" description="HMG box" evidence="3">
    <location>
        <begin position="51"/>
        <end position="109"/>
    </location>
</feature>
<protein>
    <recommendedName>
        <fullName evidence="3">HMG box domain-containing protein</fullName>
    </recommendedName>
</protein>
<dbReference type="InterPro" id="IPR050342">
    <property type="entry name" value="HMGB"/>
</dbReference>
<feature type="DNA-binding region" description="HMG box" evidence="2">
    <location>
        <begin position="51"/>
        <end position="109"/>
    </location>
</feature>
<dbReference type="Gene3D" id="1.10.30.10">
    <property type="entry name" value="High mobility group box domain"/>
    <property type="match status" value="2"/>
</dbReference>
<evidence type="ECO:0000259" key="3">
    <source>
        <dbReference type="PROSITE" id="PS50118"/>
    </source>
</evidence>
<dbReference type="InterPro" id="IPR036910">
    <property type="entry name" value="HMG_box_dom_sf"/>
</dbReference>
<keyword evidence="2" id="KW-0539">Nucleus</keyword>
<feature type="DNA-binding region" description="HMG box" evidence="2">
    <location>
        <begin position="110"/>
        <end position="178"/>
    </location>
</feature>
<dbReference type="Pfam" id="PF00505">
    <property type="entry name" value="HMG_box"/>
    <property type="match status" value="1"/>
</dbReference>
<dbReference type="SUPFAM" id="SSF47095">
    <property type="entry name" value="HMG-box"/>
    <property type="match status" value="2"/>
</dbReference>
<dbReference type="PROSITE" id="PS50118">
    <property type="entry name" value="HMG_BOX_2"/>
    <property type="match status" value="2"/>
</dbReference>